<evidence type="ECO:0000256" key="1">
    <source>
        <dbReference type="ARBA" id="ARBA00007090"/>
    </source>
</evidence>
<evidence type="ECO:0000256" key="15">
    <source>
        <dbReference type="ARBA" id="ARBA00023316"/>
    </source>
</evidence>
<dbReference type="InterPro" id="IPR036950">
    <property type="entry name" value="PBP_transglycosylase"/>
</dbReference>
<dbReference type="Gene3D" id="1.10.3810.10">
    <property type="entry name" value="Biosynthetic peptidoglycan transglycosylase-like"/>
    <property type="match status" value="1"/>
</dbReference>
<keyword evidence="7" id="KW-0808">Transferase</keyword>
<gene>
    <name evidence="19" type="ORF">BsIDN1_18720</name>
</gene>
<dbReference type="FunFam" id="1.10.3810.10:FF:000001">
    <property type="entry name" value="Penicillin-binding protein 1A"/>
    <property type="match status" value="1"/>
</dbReference>
<keyword evidence="8" id="KW-0812">Transmembrane</keyword>
<dbReference type="PANTHER" id="PTHR32282:SF32">
    <property type="entry name" value="PENICILLIN-BINDING PROTEIN 2A"/>
    <property type="match status" value="1"/>
</dbReference>
<evidence type="ECO:0000256" key="11">
    <source>
        <dbReference type="ARBA" id="ARBA00022984"/>
    </source>
</evidence>
<dbReference type="GO" id="GO:0006508">
    <property type="term" value="P:proteolysis"/>
    <property type="evidence" value="ECO:0007669"/>
    <property type="project" value="UniProtKB-KW"/>
</dbReference>
<dbReference type="GO" id="GO:0009252">
    <property type="term" value="P:peptidoglycan biosynthetic process"/>
    <property type="evidence" value="ECO:0007669"/>
    <property type="project" value="UniProtKB-KW"/>
</dbReference>
<evidence type="ECO:0000256" key="8">
    <source>
        <dbReference type="ARBA" id="ARBA00022692"/>
    </source>
</evidence>
<evidence type="ECO:0000256" key="2">
    <source>
        <dbReference type="ARBA" id="ARBA00007739"/>
    </source>
</evidence>
<dbReference type="EMBL" id="AP021906">
    <property type="protein sequence ID" value="BBP88254.1"/>
    <property type="molecule type" value="Genomic_DNA"/>
</dbReference>
<keyword evidence="10" id="KW-0133">Cell shape</keyword>
<evidence type="ECO:0000256" key="14">
    <source>
        <dbReference type="ARBA" id="ARBA00023268"/>
    </source>
</evidence>
<keyword evidence="5" id="KW-0645">Protease</keyword>
<accession>A0A5S9M7W4</accession>
<dbReference type="GO" id="GO:0009002">
    <property type="term" value="F:serine-type D-Ala-D-Ala carboxypeptidase activity"/>
    <property type="evidence" value="ECO:0007669"/>
    <property type="project" value="UniProtKB-EC"/>
</dbReference>
<dbReference type="InterPro" id="IPR023346">
    <property type="entry name" value="Lysozyme-like_dom_sf"/>
</dbReference>
<keyword evidence="4" id="KW-0121">Carboxypeptidase</keyword>
<keyword evidence="13" id="KW-0472">Membrane</keyword>
<dbReference type="Pfam" id="PF00912">
    <property type="entry name" value="Transgly"/>
    <property type="match status" value="1"/>
</dbReference>
<dbReference type="GO" id="GO:0071555">
    <property type="term" value="P:cell wall organization"/>
    <property type="evidence" value="ECO:0007669"/>
    <property type="project" value="UniProtKB-KW"/>
</dbReference>
<evidence type="ECO:0000256" key="17">
    <source>
        <dbReference type="ARBA" id="ARBA00049902"/>
    </source>
</evidence>
<dbReference type="PANTHER" id="PTHR32282">
    <property type="entry name" value="BINDING PROTEIN TRANSPEPTIDASE, PUTATIVE-RELATED"/>
    <property type="match status" value="1"/>
</dbReference>
<evidence type="ECO:0000256" key="13">
    <source>
        <dbReference type="ARBA" id="ARBA00023136"/>
    </source>
</evidence>
<evidence type="ECO:0000256" key="12">
    <source>
        <dbReference type="ARBA" id="ARBA00022989"/>
    </source>
</evidence>
<dbReference type="InterPro" id="IPR001264">
    <property type="entry name" value="Glyco_trans_51"/>
</dbReference>
<protein>
    <recommendedName>
        <fullName evidence="18">Glycosyl transferase family 51 domain-containing protein</fullName>
    </recommendedName>
</protein>
<evidence type="ECO:0000256" key="7">
    <source>
        <dbReference type="ARBA" id="ARBA00022679"/>
    </source>
</evidence>
<keyword evidence="14" id="KW-0511">Multifunctional enzyme</keyword>
<evidence type="ECO:0000256" key="4">
    <source>
        <dbReference type="ARBA" id="ARBA00022645"/>
    </source>
</evidence>
<feature type="domain" description="Glycosyl transferase family 51" evidence="18">
    <location>
        <begin position="9"/>
        <end position="151"/>
    </location>
</feature>
<evidence type="ECO:0000256" key="3">
    <source>
        <dbReference type="ARBA" id="ARBA00022475"/>
    </source>
</evidence>
<dbReference type="Proteomes" id="UP000464658">
    <property type="component" value="Chromosome"/>
</dbReference>
<dbReference type="GO" id="GO:0030288">
    <property type="term" value="C:outer membrane-bounded periplasmic space"/>
    <property type="evidence" value="ECO:0007669"/>
    <property type="project" value="TreeGrafter"/>
</dbReference>
<evidence type="ECO:0000256" key="9">
    <source>
        <dbReference type="ARBA" id="ARBA00022801"/>
    </source>
</evidence>
<keyword evidence="9" id="KW-0378">Hydrolase</keyword>
<dbReference type="GO" id="GO:0008360">
    <property type="term" value="P:regulation of cell shape"/>
    <property type="evidence" value="ECO:0007669"/>
    <property type="project" value="UniProtKB-KW"/>
</dbReference>
<keyword evidence="11" id="KW-0573">Peptidoglycan synthesis</keyword>
<dbReference type="SUPFAM" id="SSF53955">
    <property type="entry name" value="Lysozyme-like"/>
    <property type="match status" value="1"/>
</dbReference>
<evidence type="ECO:0000256" key="5">
    <source>
        <dbReference type="ARBA" id="ARBA00022670"/>
    </source>
</evidence>
<dbReference type="AlphaFoldDB" id="A0A5S9M7W4"/>
<keyword evidence="3" id="KW-1003">Cell membrane</keyword>
<dbReference type="InterPro" id="IPR050396">
    <property type="entry name" value="Glycosyltr_51/Transpeptidase"/>
</dbReference>
<comment type="similarity">
    <text evidence="2">In the N-terminal section; belongs to the glycosyltransferase 51 family.</text>
</comment>
<keyword evidence="6" id="KW-0328">Glycosyltransferase</keyword>
<comment type="catalytic activity">
    <reaction evidence="16">
        <text>Preferential cleavage: (Ac)2-L-Lys-D-Ala-|-D-Ala. Also transpeptidation of peptidyl-alanyl moieties that are N-acyl substituents of D-alanine.</text>
        <dbReference type="EC" id="3.4.16.4"/>
    </reaction>
</comment>
<evidence type="ECO:0000259" key="18">
    <source>
        <dbReference type="Pfam" id="PF00912"/>
    </source>
</evidence>
<evidence type="ECO:0000313" key="20">
    <source>
        <dbReference type="Proteomes" id="UP000464658"/>
    </source>
</evidence>
<evidence type="ECO:0000256" key="10">
    <source>
        <dbReference type="ARBA" id="ARBA00022960"/>
    </source>
</evidence>
<reference evidence="19 20" key="1">
    <citation type="submission" date="2019-12" db="EMBL/GenBank/DDBJ databases">
        <title>Full genome sequence of a Bacillus safensis strain isolated from commercially available natto in Indonesia.</title>
        <authorList>
            <person name="Yoshida M."/>
            <person name="Uomi M."/>
            <person name="Waturangi D."/>
            <person name="Ekaputri J.J."/>
            <person name="Setiamarga D.H.E."/>
        </authorList>
    </citation>
    <scope>NUCLEOTIDE SEQUENCE [LARGE SCALE GENOMIC DNA]</scope>
    <source>
        <strain evidence="19 20">IDN1</strain>
    </source>
</reference>
<keyword evidence="15" id="KW-0961">Cell wall biogenesis/degradation</keyword>
<sequence>MWLLRTSFFYEHHGIDAQSISRAVYRDILAGGKVEGGSTITQQLAKNIFLTNDKTFLRKKKQKEVIIAINLERDYSKDKLLEMYLNQLYFGHGVYGIQAAANYYFSKDVKDLTVSEGATLAAMPKAPSSYSPVLHPDKKNKQRRDTILNLMNEQGYLSSTETVVKKGRTLGIHLKKRNQKRLGWTAMLISSLKKQSQSMPFHMNNCFKAAIPLQFRLI</sequence>
<keyword evidence="12" id="KW-1133">Transmembrane helix</keyword>
<evidence type="ECO:0000256" key="16">
    <source>
        <dbReference type="ARBA" id="ARBA00034000"/>
    </source>
</evidence>
<comment type="similarity">
    <text evidence="1">In the C-terminal section; belongs to the transpeptidase family.</text>
</comment>
<organism evidence="19 20">
    <name type="scientific">Bacillus safensis</name>
    <dbReference type="NCBI Taxonomy" id="561879"/>
    <lineage>
        <taxon>Bacteria</taxon>
        <taxon>Bacillati</taxon>
        <taxon>Bacillota</taxon>
        <taxon>Bacilli</taxon>
        <taxon>Bacillales</taxon>
        <taxon>Bacillaceae</taxon>
        <taxon>Bacillus</taxon>
    </lineage>
</organism>
<comment type="catalytic activity">
    <reaction evidence="17">
        <text>[GlcNAc-(1-&gt;4)-Mur2Ac(oyl-L-Ala-gamma-D-Glu-L-Lys-D-Ala-D-Ala)](n)-di-trans,octa-cis-undecaprenyl diphosphate + beta-D-GlcNAc-(1-&gt;4)-Mur2Ac(oyl-L-Ala-gamma-D-Glu-L-Lys-D-Ala-D-Ala)-di-trans,octa-cis-undecaprenyl diphosphate = [GlcNAc-(1-&gt;4)-Mur2Ac(oyl-L-Ala-gamma-D-Glu-L-Lys-D-Ala-D-Ala)](n+1)-di-trans,octa-cis-undecaprenyl diphosphate + di-trans,octa-cis-undecaprenyl diphosphate + H(+)</text>
        <dbReference type="Rhea" id="RHEA:23708"/>
        <dbReference type="Rhea" id="RHEA-COMP:9602"/>
        <dbReference type="Rhea" id="RHEA-COMP:9603"/>
        <dbReference type="ChEBI" id="CHEBI:15378"/>
        <dbReference type="ChEBI" id="CHEBI:58405"/>
        <dbReference type="ChEBI" id="CHEBI:60033"/>
        <dbReference type="ChEBI" id="CHEBI:78435"/>
        <dbReference type="EC" id="2.4.99.28"/>
    </reaction>
</comment>
<evidence type="ECO:0000313" key="19">
    <source>
        <dbReference type="EMBL" id="BBP88254.1"/>
    </source>
</evidence>
<evidence type="ECO:0000256" key="6">
    <source>
        <dbReference type="ARBA" id="ARBA00022676"/>
    </source>
</evidence>
<dbReference type="GO" id="GO:0008955">
    <property type="term" value="F:peptidoglycan glycosyltransferase activity"/>
    <property type="evidence" value="ECO:0007669"/>
    <property type="project" value="UniProtKB-EC"/>
</dbReference>
<name>A0A5S9M7W4_BACIA</name>
<proteinExistence type="inferred from homology"/>